<protein>
    <submittedName>
        <fullName evidence="1">Uncharacterized protein</fullName>
    </submittedName>
</protein>
<proteinExistence type="predicted"/>
<dbReference type="Proteomes" id="UP000790377">
    <property type="component" value="Unassembled WGS sequence"/>
</dbReference>
<dbReference type="EMBL" id="MU269156">
    <property type="protein sequence ID" value="KAH7903171.1"/>
    <property type="molecule type" value="Genomic_DNA"/>
</dbReference>
<name>A0ACB7ZPS0_9AGAM</name>
<keyword evidence="2" id="KW-1185">Reference proteome</keyword>
<comment type="caution">
    <text evidence="1">The sequence shown here is derived from an EMBL/GenBank/DDBJ whole genome shotgun (WGS) entry which is preliminary data.</text>
</comment>
<organism evidence="1 2">
    <name type="scientific">Hygrophoropsis aurantiaca</name>
    <dbReference type="NCBI Taxonomy" id="72124"/>
    <lineage>
        <taxon>Eukaryota</taxon>
        <taxon>Fungi</taxon>
        <taxon>Dikarya</taxon>
        <taxon>Basidiomycota</taxon>
        <taxon>Agaricomycotina</taxon>
        <taxon>Agaricomycetes</taxon>
        <taxon>Agaricomycetidae</taxon>
        <taxon>Boletales</taxon>
        <taxon>Coniophorineae</taxon>
        <taxon>Hygrophoropsidaceae</taxon>
        <taxon>Hygrophoropsis</taxon>
    </lineage>
</organism>
<sequence length="405" mass="45437">MQPPSDTGPLNNPAPSHSNSTPGQSSSSTHEVCAPLPSANSNPSTAADTAGPPVSPAPNPGSPHCGNELREGTRQHARSRRVPPVFTDELPEPPAPAVGRIRRVILHVWDSFRTSCNKFGIVREYRHRPSYDPDHFLSLDELSNVPSGTASNSEINQHAHVSSHDRAPPWPWKNMTIWRLMSWMMTGNNHKSEAEVTRLVEDVISAEDFSIDDLRGFNAHTEMKHFDTAEHTLDPKDVFRKDGWKEADVELLVPTRTRDPAGNGRLFNVPGFFYRPLRAVIHAAFSEKTSKWFHLTPFKRFWKSSVTGREQRLYDELYTSDAWNKAHDDLQKQQRQDGCKLERVIAGLMFWSDSTHLAQFGDASAWPVYMFFGNLSKYARACPNSGACHPVAFIPSVSVMYGQPD</sequence>
<accession>A0ACB7ZPS0</accession>
<evidence type="ECO:0000313" key="2">
    <source>
        <dbReference type="Proteomes" id="UP000790377"/>
    </source>
</evidence>
<evidence type="ECO:0000313" key="1">
    <source>
        <dbReference type="EMBL" id="KAH7903171.1"/>
    </source>
</evidence>
<gene>
    <name evidence="1" type="ORF">BJ138DRAFT_1021058</name>
</gene>
<reference evidence="1" key="1">
    <citation type="journal article" date="2021" name="New Phytol.">
        <title>Evolutionary innovations through gain and loss of genes in the ectomycorrhizal Boletales.</title>
        <authorList>
            <person name="Wu G."/>
            <person name="Miyauchi S."/>
            <person name="Morin E."/>
            <person name="Kuo A."/>
            <person name="Drula E."/>
            <person name="Varga T."/>
            <person name="Kohler A."/>
            <person name="Feng B."/>
            <person name="Cao Y."/>
            <person name="Lipzen A."/>
            <person name="Daum C."/>
            <person name="Hundley H."/>
            <person name="Pangilinan J."/>
            <person name="Johnson J."/>
            <person name="Barry K."/>
            <person name="LaButti K."/>
            <person name="Ng V."/>
            <person name="Ahrendt S."/>
            <person name="Min B."/>
            <person name="Choi I.G."/>
            <person name="Park H."/>
            <person name="Plett J.M."/>
            <person name="Magnuson J."/>
            <person name="Spatafora J.W."/>
            <person name="Nagy L.G."/>
            <person name="Henrissat B."/>
            <person name="Grigoriev I.V."/>
            <person name="Yang Z.L."/>
            <person name="Xu J."/>
            <person name="Martin F.M."/>
        </authorList>
    </citation>
    <scope>NUCLEOTIDE SEQUENCE</scope>
    <source>
        <strain evidence="1">ATCC 28755</strain>
    </source>
</reference>